<evidence type="ECO:0000256" key="1">
    <source>
        <dbReference type="SAM" id="MobiDB-lite"/>
    </source>
</evidence>
<reference evidence="4 5" key="1">
    <citation type="submission" date="2023-01" db="EMBL/GenBank/DDBJ databases">
        <title>Analysis of 21 Apiospora genomes using comparative genomics revels a genus with tremendous synthesis potential of carbohydrate active enzymes and secondary metabolites.</title>
        <authorList>
            <person name="Sorensen T."/>
        </authorList>
    </citation>
    <scope>NUCLEOTIDE SEQUENCE [LARGE SCALE GENOMIC DNA]</scope>
    <source>
        <strain evidence="4 5">CBS 117206</strain>
    </source>
</reference>
<gene>
    <name evidence="4" type="ORF">PG999_003048</name>
</gene>
<feature type="compositionally biased region" description="Basic and acidic residues" evidence="1">
    <location>
        <begin position="1"/>
        <end position="13"/>
    </location>
</feature>
<keyword evidence="2" id="KW-1133">Transmembrane helix</keyword>
<proteinExistence type="predicted"/>
<dbReference type="PANTHER" id="PTHR24148">
    <property type="entry name" value="ANKYRIN REPEAT DOMAIN-CONTAINING PROTEIN 39 HOMOLOG-RELATED"/>
    <property type="match status" value="1"/>
</dbReference>
<organism evidence="4 5">
    <name type="scientific">Apiospora kogelbergensis</name>
    <dbReference type="NCBI Taxonomy" id="1337665"/>
    <lineage>
        <taxon>Eukaryota</taxon>
        <taxon>Fungi</taxon>
        <taxon>Dikarya</taxon>
        <taxon>Ascomycota</taxon>
        <taxon>Pezizomycotina</taxon>
        <taxon>Sordariomycetes</taxon>
        <taxon>Xylariomycetidae</taxon>
        <taxon>Amphisphaeriales</taxon>
        <taxon>Apiosporaceae</taxon>
        <taxon>Apiospora</taxon>
    </lineage>
</organism>
<sequence length="347" mass="40166">MAEANQSRRREGFEQNAPGNPAVDKHASFSYEPLIPHVDCIRLLTIEPAELDAQPLVCGLSVVEFGDKPTYEALSYRWGDSDTSQLPLTVDDQECNVGKNLWDALHYLRQKTAKRSIWIDALCINQKDILERNRQLRIMHHIYFRAAVVIVWLGAGYSKYHDTVQRMQSRRIQAHQETAPAAADRPAISDLQKEQEDAADIGRDEAEMVEQLYDDEYWRRLWIIQEVGQADSLQVCFGRSAPLKWEAFIHFIRMHNKGSEGPIKLDQLRQSRLTGGYKLRALLSHHRHARCKEPRDKVYGLIGLADDAHRFPMDYAKTLIEVWTDVMHFTWLRGFFRVTKSSLSVHW</sequence>
<accession>A0AAW0RA93</accession>
<evidence type="ECO:0000256" key="2">
    <source>
        <dbReference type="SAM" id="Phobius"/>
    </source>
</evidence>
<evidence type="ECO:0000313" key="5">
    <source>
        <dbReference type="Proteomes" id="UP001392437"/>
    </source>
</evidence>
<dbReference type="EMBL" id="JAQQWP010000002">
    <property type="protein sequence ID" value="KAK8130668.1"/>
    <property type="molecule type" value="Genomic_DNA"/>
</dbReference>
<dbReference type="InterPro" id="IPR010730">
    <property type="entry name" value="HET"/>
</dbReference>
<dbReference type="Proteomes" id="UP001392437">
    <property type="component" value="Unassembled WGS sequence"/>
</dbReference>
<dbReference type="Pfam" id="PF06985">
    <property type="entry name" value="HET"/>
    <property type="match status" value="1"/>
</dbReference>
<comment type="caution">
    <text evidence="4">The sequence shown here is derived from an EMBL/GenBank/DDBJ whole genome shotgun (WGS) entry which is preliminary data.</text>
</comment>
<dbReference type="InterPro" id="IPR052895">
    <property type="entry name" value="HetReg/Transcr_Mod"/>
</dbReference>
<protein>
    <submittedName>
        <fullName evidence="4">HET domain protein</fullName>
    </submittedName>
</protein>
<feature type="domain" description="Heterokaryon incompatibility" evidence="3">
    <location>
        <begin position="71"/>
        <end position="226"/>
    </location>
</feature>
<keyword evidence="5" id="KW-1185">Reference proteome</keyword>
<name>A0AAW0RA93_9PEZI</name>
<evidence type="ECO:0000313" key="4">
    <source>
        <dbReference type="EMBL" id="KAK8130668.1"/>
    </source>
</evidence>
<feature type="region of interest" description="Disordered" evidence="1">
    <location>
        <begin position="1"/>
        <end position="25"/>
    </location>
</feature>
<keyword evidence="2" id="KW-0812">Transmembrane</keyword>
<dbReference type="PANTHER" id="PTHR24148:SF81">
    <property type="entry name" value="HETEROKARYON INCOMPATIBILITY DOMAIN-CONTAINING PROTEIN"/>
    <property type="match status" value="1"/>
</dbReference>
<feature type="transmembrane region" description="Helical" evidence="2">
    <location>
        <begin position="142"/>
        <end position="160"/>
    </location>
</feature>
<keyword evidence="2" id="KW-0472">Membrane</keyword>
<evidence type="ECO:0000259" key="3">
    <source>
        <dbReference type="Pfam" id="PF06985"/>
    </source>
</evidence>
<dbReference type="AlphaFoldDB" id="A0AAW0RA93"/>